<dbReference type="RefSeq" id="WP_189052111.1">
    <property type="nucleotide sequence ID" value="NZ_BMJQ01000025.1"/>
</dbReference>
<dbReference type="GO" id="GO:0004371">
    <property type="term" value="F:glycerone kinase activity"/>
    <property type="evidence" value="ECO:0007669"/>
    <property type="project" value="InterPro"/>
</dbReference>
<dbReference type="InterPro" id="IPR050861">
    <property type="entry name" value="Dihydroxyacetone_Kinase"/>
</dbReference>
<dbReference type="GO" id="GO:0005829">
    <property type="term" value="C:cytosol"/>
    <property type="evidence" value="ECO:0007669"/>
    <property type="project" value="TreeGrafter"/>
</dbReference>
<dbReference type="InterPro" id="IPR004007">
    <property type="entry name" value="DhaL_dom"/>
</dbReference>
<dbReference type="PROSITE" id="PS51480">
    <property type="entry name" value="DHAL"/>
    <property type="match status" value="1"/>
</dbReference>
<dbReference type="Gene3D" id="3.30.1180.20">
    <property type="entry name" value="Dihydroxyacetone kinase, domain 2"/>
    <property type="match status" value="1"/>
</dbReference>
<evidence type="ECO:0000259" key="5">
    <source>
        <dbReference type="PROSITE" id="PS51480"/>
    </source>
</evidence>
<keyword evidence="4" id="KW-0067">ATP-binding</keyword>
<dbReference type="AlphaFoldDB" id="A0A8J2Z0Z8"/>
<evidence type="ECO:0000256" key="3">
    <source>
        <dbReference type="ARBA" id="ARBA00022777"/>
    </source>
</evidence>
<dbReference type="GO" id="GO:0019563">
    <property type="term" value="P:glycerol catabolic process"/>
    <property type="evidence" value="ECO:0007669"/>
    <property type="project" value="TreeGrafter"/>
</dbReference>
<dbReference type="Gene3D" id="3.40.50.10440">
    <property type="entry name" value="Dihydroxyacetone kinase, domain 1"/>
    <property type="match status" value="1"/>
</dbReference>
<dbReference type="SUPFAM" id="SSF82549">
    <property type="entry name" value="DAK1/DegV-like"/>
    <property type="match status" value="1"/>
</dbReference>
<feature type="domain" description="DhaL" evidence="5">
    <location>
        <begin position="357"/>
        <end position="546"/>
    </location>
</feature>
<dbReference type="Pfam" id="PF02734">
    <property type="entry name" value="Dak2"/>
    <property type="match status" value="1"/>
</dbReference>
<dbReference type="PANTHER" id="PTHR28629">
    <property type="entry name" value="TRIOKINASE/FMN CYCLASE"/>
    <property type="match status" value="1"/>
</dbReference>
<keyword evidence="2" id="KW-0547">Nucleotide-binding</keyword>
<keyword evidence="1" id="KW-0808">Transferase</keyword>
<dbReference type="Proteomes" id="UP000646365">
    <property type="component" value="Unassembled WGS sequence"/>
</dbReference>
<dbReference type="PROSITE" id="PS51481">
    <property type="entry name" value="DHAK"/>
    <property type="match status" value="1"/>
</dbReference>
<protein>
    <submittedName>
        <fullName evidence="7">Dihydroxyacetone kinase</fullName>
    </submittedName>
</protein>
<dbReference type="SUPFAM" id="SSF101473">
    <property type="entry name" value="DhaL-like"/>
    <property type="match status" value="1"/>
</dbReference>
<keyword evidence="8" id="KW-1185">Reference proteome</keyword>
<evidence type="ECO:0000259" key="6">
    <source>
        <dbReference type="PROSITE" id="PS51481"/>
    </source>
</evidence>
<keyword evidence="3 7" id="KW-0418">Kinase</keyword>
<dbReference type="InterPro" id="IPR004006">
    <property type="entry name" value="DhaK_dom"/>
</dbReference>
<evidence type="ECO:0000256" key="1">
    <source>
        <dbReference type="ARBA" id="ARBA00022679"/>
    </source>
</evidence>
<dbReference type="PANTHER" id="PTHR28629:SF4">
    <property type="entry name" value="TRIOKINASE_FMN CYCLASE"/>
    <property type="match status" value="1"/>
</dbReference>
<dbReference type="EMBL" id="BMJQ01000025">
    <property type="protein sequence ID" value="GGF47450.1"/>
    <property type="molecule type" value="Genomic_DNA"/>
</dbReference>
<accession>A0A8J2Z0Z8</accession>
<feature type="domain" description="DhaK" evidence="6">
    <location>
        <begin position="7"/>
        <end position="323"/>
    </location>
</feature>
<dbReference type="SMART" id="SM01120">
    <property type="entry name" value="Dak2"/>
    <property type="match status" value="1"/>
</dbReference>
<sequence length="556" mass="56621">MTHLLNTRAALVAEAIDGELLVSGGRLARLDGYPDIRVVLRADWDRSKVAIVSGGGAGHEPAHVGFVGRGMLTAAVCGDVFASPSTDAVLAAILTVAGEKGVLLIVKNYTGDRLNFGLAAERARALGIKVETLIVGDDVALPAIARPRGIAGTLFVHKVAGQAAEAGHDLETVATAARGAAEATRSIGMALSTCTVPGQSPEARIHAGEAELGLGIHGEPGVERSSVETARETVRTMINRLGIAGEAGPFALLINNLGGLPPIELAVVTEAVLSSPLGAKIELVVGPAPMMTSLDMKGFSLSILPLDAERRAALLAPTEAKGWPGATPVGPLKVLPLPESLRTERLRTACVATPETEPVRAAIEAALTALIASKDVLNRLDSKVGDGDTGSTVAHAAQGLRDDLDAFVQPAWGETLLAMAHRTSKAMGGSSGVIASIFLAAVGGTLNKLGDWPEALRAGFDRVAFYGGASEGERTMLDALGPAIRAMEEGGDLVAAAKAAEAGAARTADVVVTSAGRSSYLKAEDLRGVPDPGAIAVAAVLRSLALSATATQSASA</sequence>
<reference evidence="7" key="2">
    <citation type="submission" date="2020-09" db="EMBL/GenBank/DDBJ databases">
        <authorList>
            <person name="Sun Q."/>
            <person name="Zhou Y."/>
        </authorList>
    </citation>
    <scope>NUCLEOTIDE SEQUENCE</scope>
    <source>
        <strain evidence="7">CGMCC 1.15725</strain>
    </source>
</reference>
<gene>
    <name evidence="7" type="ORF">GCM10011611_62370</name>
</gene>
<proteinExistence type="predicted"/>
<name>A0A8J2Z0Z8_9PROT</name>
<evidence type="ECO:0000313" key="7">
    <source>
        <dbReference type="EMBL" id="GGF47450.1"/>
    </source>
</evidence>
<evidence type="ECO:0000256" key="2">
    <source>
        <dbReference type="ARBA" id="ARBA00022741"/>
    </source>
</evidence>
<dbReference type="InterPro" id="IPR036117">
    <property type="entry name" value="DhaL_dom_sf"/>
</dbReference>
<evidence type="ECO:0000313" key="8">
    <source>
        <dbReference type="Proteomes" id="UP000646365"/>
    </source>
</evidence>
<dbReference type="Pfam" id="PF02733">
    <property type="entry name" value="Dak1"/>
    <property type="match status" value="1"/>
</dbReference>
<dbReference type="FunFam" id="3.40.50.10440:FF:000001">
    <property type="entry name" value="Dihydroxyacetone kinase, DhaK subunit"/>
    <property type="match status" value="1"/>
</dbReference>
<comment type="caution">
    <text evidence="7">The sequence shown here is derived from an EMBL/GenBank/DDBJ whole genome shotgun (WGS) entry which is preliminary data.</text>
</comment>
<evidence type="ECO:0000256" key="4">
    <source>
        <dbReference type="ARBA" id="ARBA00022840"/>
    </source>
</evidence>
<dbReference type="GO" id="GO:0005524">
    <property type="term" value="F:ATP binding"/>
    <property type="evidence" value="ECO:0007669"/>
    <property type="project" value="UniProtKB-KW"/>
</dbReference>
<dbReference type="Gene3D" id="1.25.40.340">
    <property type="match status" value="1"/>
</dbReference>
<reference evidence="7" key="1">
    <citation type="journal article" date="2014" name="Int. J. Syst. Evol. Microbiol.">
        <title>Complete genome sequence of Corynebacterium casei LMG S-19264T (=DSM 44701T), isolated from a smear-ripened cheese.</title>
        <authorList>
            <consortium name="US DOE Joint Genome Institute (JGI-PGF)"/>
            <person name="Walter F."/>
            <person name="Albersmeier A."/>
            <person name="Kalinowski J."/>
            <person name="Ruckert C."/>
        </authorList>
    </citation>
    <scope>NUCLEOTIDE SEQUENCE</scope>
    <source>
        <strain evidence="7">CGMCC 1.15725</strain>
    </source>
</reference>
<organism evidence="7 8">
    <name type="scientific">Aliidongia dinghuensis</name>
    <dbReference type="NCBI Taxonomy" id="1867774"/>
    <lineage>
        <taxon>Bacteria</taxon>
        <taxon>Pseudomonadati</taxon>
        <taxon>Pseudomonadota</taxon>
        <taxon>Alphaproteobacteria</taxon>
        <taxon>Rhodospirillales</taxon>
        <taxon>Dongiaceae</taxon>
        <taxon>Aliidongia</taxon>
    </lineage>
</organism>